<accession>A0A521FGI6</accession>
<keyword evidence="2" id="KW-1185">Reference proteome</keyword>
<name>A0A521FGI6_9FLAO</name>
<dbReference type="Proteomes" id="UP000319267">
    <property type="component" value="Unassembled WGS sequence"/>
</dbReference>
<protein>
    <submittedName>
        <fullName evidence="1">Type IX secretion system membrane protein, PorP/SprF family</fullName>
    </submittedName>
</protein>
<dbReference type="OrthoDB" id="891773at2"/>
<dbReference type="RefSeq" id="WP_111375890.1">
    <property type="nucleotide sequence ID" value="NZ_CP043612.1"/>
</dbReference>
<reference evidence="1 2" key="1">
    <citation type="submission" date="2017-05" db="EMBL/GenBank/DDBJ databases">
        <authorList>
            <person name="Varghese N."/>
            <person name="Submissions S."/>
        </authorList>
    </citation>
    <scope>NUCLEOTIDE SEQUENCE [LARGE SCALE GENOMIC DNA]</scope>
    <source>
        <strain evidence="1 2">DSM 29982</strain>
    </source>
</reference>
<dbReference type="NCBIfam" id="TIGR03519">
    <property type="entry name" value="T9SS_PorP_fam"/>
    <property type="match status" value="1"/>
</dbReference>
<gene>
    <name evidence="1" type="ORF">SAMN06265220_1122</name>
</gene>
<evidence type="ECO:0000313" key="2">
    <source>
        <dbReference type="Proteomes" id="UP000319267"/>
    </source>
</evidence>
<proteinExistence type="predicted"/>
<dbReference type="InterPro" id="IPR019861">
    <property type="entry name" value="PorP/SprF_Bacteroidetes"/>
</dbReference>
<dbReference type="Pfam" id="PF11751">
    <property type="entry name" value="PorP_SprF"/>
    <property type="match status" value="1"/>
</dbReference>
<dbReference type="AlphaFoldDB" id="A0A521FGI6"/>
<dbReference type="EMBL" id="FXTQ01000012">
    <property type="protein sequence ID" value="SMO95259.1"/>
    <property type="molecule type" value="Genomic_DNA"/>
</dbReference>
<organism evidence="1 2">
    <name type="scientific">Flavobacterium nitrogenifigens</name>
    <dbReference type="NCBI Taxonomy" id="1617283"/>
    <lineage>
        <taxon>Bacteria</taxon>
        <taxon>Pseudomonadati</taxon>
        <taxon>Bacteroidota</taxon>
        <taxon>Flavobacteriia</taxon>
        <taxon>Flavobacteriales</taxon>
        <taxon>Flavobacteriaceae</taxon>
        <taxon>Flavobacterium</taxon>
    </lineage>
</organism>
<evidence type="ECO:0000313" key="1">
    <source>
        <dbReference type="EMBL" id="SMO95259.1"/>
    </source>
</evidence>
<sequence length="323" mass="36649">MNTSKIIELLYHNPNDMSTNNKIGMRLLTAKWIFFLSAIIGITHSANAQLTEFEAMYYQNQYIANPAMAGVNKGLDVNIGYQRQWDKVPGNPVLMYATVEYNPEDRMAYGFNFNSDRAGLITNTRFLGTFAYHLPIDRDDRELHFGLSFGARFLSLDTSKIIGDMTDPSIQNFNEGGALDGDFGISYTSRLLTIQAAVPNLNNVFFENDNGERRYVDNQVFYSAVSYKVFVASQMNDFNLEPLVAYRAIRGYKDIVDTGIRFNMPEYKMNIAAIYHTNKTISGTFGLDLNQFGIFLAYSFFASNSGAYANDTLEFGLRYRFLD</sequence>